<feature type="region of interest" description="Disordered" evidence="1">
    <location>
        <begin position="89"/>
        <end position="114"/>
    </location>
</feature>
<feature type="compositionally biased region" description="Polar residues" evidence="1">
    <location>
        <begin position="1"/>
        <end position="10"/>
    </location>
</feature>
<sequence>MAHNSSNHSNVAPEDVHDIAPGTFRDMLHEDRARAELSSEPIVSEPSGGTSSGQRMTSDTSAASAATLEPIQTSPLDLEMTSSISLGQSSTLGPLSSSGGLQASSMELSDQVNRNSSTFQSSALLSHLPTLDNAPSGVSPVETSSVPNTMAVKRESRELCCLPIPRQVINTAIRLSLSLSRSGFGGAIAPLSKTESSLEPGEVRSISTPTLHHHQSFVIEEPPRNNLGSIDPRYQSRIQLLFALGVINLMAKLQPRFEFKFGDRDGSRIGARLTLYGHTILVEPIYATIDRARVEGCRLALEELKKYNPTWLFPPLPMDGPIGSEWDWTKLLAGEKKRTPYHSKPYYILFCKIESSSRLTFSFLLLKITAKREVWDLLATIHMSPISTNGTASTEQEARNRAAHIALRDLILSEFSNDNQYILPAESQYLPEVKLGGNSGQLRRWGLSADPSSSDDRGRYSNLTSPTWRGSRRAKANYVSRKRRNQGPPPPPAKRIKQTPSNASATYRPIPVVGEGRKKLPLKSAQPKGTKANCVPVENSRLPEVEVQEKVDNRLETLKTLQEILKKFPGNAAYLDLMTAICEVINVQRPEIQFHPTNPSDHEAARGQHTISASFDQGHPFLSRASPIFLANVNQMGANAAESLGIMKLILYLLRMLREDAGLDFDDAEYKNDLKFLRDLENEVELRFARSI</sequence>
<proteinExistence type="predicted"/>
<feature type="region of interest" description="Disordered" evidence="1">
    <location>
        <begin position="441"/>
        <end position="508"/>
    </location>
</feature>
<evidence type="ECO:0000256" key="1">
    <source>
        <dbReference type="SAM" id="MobiDB-lite"/>
    </source>
</evidence>
<reference evidence="2" key="1">
    <citation type="submission" date="2022-12" db="EMBL/GenBank/DDBJ databases">
        <authorList>
            <person name="Petersen C."/>
        </authorList>
    </citation>
    <scope>NUCLEOTIDE SEQUENCE</scope>
    <source>
        <strain evidence="2">IBT 29677</strain>
    </source>
</reference>
<feature type="region of interest" description="Disordered" evidence="1">
    <location>
        <begin position="1"/>
        <end position="64"/>
    </location>
</feature>
<feature type="compositionally biased region" description="Basic and acidic residues" evidence="1">
    <location>
        <begin position="26"/>
        <end position="37"/>
    </location>
</feature>
<dbReference type="Proteomes" id="UP001147747">
    <property type="component" value="Unassembled WGS sequence"/>
</dbReference>
<feature type="compositionally biased region" description="Polar residues" evidence="1">
    <location>
        <begin position="47"/>
        <end position="56"/>
    </location>
</feature>
<evidence type="ECO:0000313" key="2">
    <source>
        <dbReference type="EMBL" id="KAJ5376320.1"/>
    </source>
</evidence>
<organism evidence="2 3">
    <name type="scientific">Penicillium cosmopolitanum</name>
    <dbReference type="NCBI Taxonomy" id="1131564"/>
    <lineage>
        <taxon>Eukaryota</taxon>
        <taxon>Fungi</taxon>
        <taxon>Dikarya</taxon>
        <taxon>Ascomycota</taxon>
        <taxon>Pezizomycotina</taxon>
        <taxon>Eurotiomycetes</taxon>
        <taxon>Eurotiomycetidae</taxon>
        <taxon>Eurotiales</taxon>
        <taxon>Aspergillaceae</taxon>
        <taxon>Penicillium</taxon>
    </lineage>
</organism>
<evidence type="ECO:0000313" key="3">
    <source>
        <dbReference type="Proteomes" id="UP001147747"/>
    </source>
</evidence>
<feature type="compositionally biased region" description="Basic residues" evidence="1">
    <location>
        <begin position="470"/>
        <end position="485"/>
    </location>
</feature>
<dbReference type="EMBL" id="JAPZBU010000012">
    <property type="protein sequence ID" value="KAJ5376320.1"/>
    <property type="molecule type" value="Genomic_DNA"/>
</dbReference>
<accession>A0A9W9SE35</accession>
<dbReference type="GeneID" id="81376823"/>
<gene>
    <name evidence="2" type="ORF">N7509_013206</name>
</gene>
<name>A0A9W9SE35_9EURO</name>
<feature type="compositionally biased region" description="Low complexity" evidence="1">
    <location>
        <begin position="89"/>
        <end position="105"/>
    </location>
</feature>
<dbReference type="AlphaFoldDB" id="A0A9W9SE35"/>
<keyword evidence="3" id="KW-1185">Reference proteome</keyword>
<dbReference type="OrthoDB" id="4469495at2759"/>
<protein>
    <submittedName>
        <fullName evidence="2">Uncharacterized protein</fullName>
    </submittedName>
</protein>
<comment type="caution">
    <text evidence="2">The sequence shown here is derived from an EMBL/GenBank/DDBJ whole genome shotgun (WGS) entry which is preliminary data.</text>
</comment>
<reference evidence="2" key="2">
    <citation type="journal article" date="2023" name="IMA Fungus">
        <title>Comparative genomic study of the Penicillium genus elucidates a diverse pangenome and 15 lateral gene transfer events.</title>
        <authorList>
            <person name="Petersen C."/>
            <person name="Sorensen T."/>
            <person name="Nielsen M.R."/>
            <person name="Sondergaard T.E."/>
            <person name="Sorensen J.L."/>
            <person name="Fitzpatrick D.A."/>
            <person name="Frisvad J.C."/>
            <person name="Nielsen K.L."/>
        </authorList>
    </citation>
    <scope>NUCLEOTIDE SEQUENCE</scope>
    <source>
        <strain evidence="2">IBT 29677</strain>
    </source>
</reference>
<dbReference type="RefSeq" id="XP_056481350.1">
    <property type="nucleotide sequence ID" value="XM_056637843.1"/>
</dbReference>